<dbReference type="AlphaFoldDB" id="A0AA35ZL36"/>
<evidence type="ECO:0008006" key="3">
    <source>
        <dbReference type="Google" id="ProtNLM"/>
    </source>
</evidence>
<organism evidence="1 2">
    <name type="scientific">Lactuca saligna</name>
    <name type="common">Willowleaf lettuce</name>
    <dbReference type="NCBI Taxonomy" id="75948"/>
    <lineage>
        <taxon>Eukaryota</taxon>
        <taxon>Viridiplantae</taxon>
        <taxon>Streptophyta</taxon>
        <taxon>Embryophyta</taxon>
        <taxon>Tracheophyta</taxon>
        <taxon>Spermatophyta</taxon>
        <taxon>Magnoliopsida</taxon>
        <taxon>eudicotyledons</taxon>
        <taxon>Gunneridae</taxon>
        <taxon>Pentapetalae</taxon>
        <taxon>asterids</taxon>
        <taxon>campanulids</taxon>
        <taxon>Asterales</taxon>
        <taxon>Asteraceae</taxon>
        <taxon>Cichorioideae</taxon>
        <taxon>Cichorieae</taxon>
        <taxon>Lactucinae</taxon>
        <taxon>Lactuca</taxon>
    </lineage>
</organism>
<evidence type="ECO:0000313" key="1">
    <source>
        <dbReference type="EMBL" id="CAI9294151.1"/>
    </source>
</evidence>
<dbReference type="Proteomes" id="UP001177003">
    <property type="component" value="Chromosome 7"/>
</dbReference>
<keyword evidence="2" id="KW-1185">Reference proteome</keyword>
<gene>
    <name evidence="1" type="ORF">LSALG_LOCUS33140</name>
</gene>
<sequence length="114" mass="13656">MSDENLKPKRIRMIWRTQKIKVDCGVFTMRHMETYMGEKDGKWNSRFGKENYAQKVTLDFLRCKYAAKLILSETNEVASKILELTKEYNKVEESIRKRERDMAKTMIKQRLESI</sequence>
<accession>A0AA35ZL36</accession>
<evidence type="ECO:0000313" key="2">
    <source>
        <dbReference type="Proteomes" id="UP001177003"/>
    </source>
</evidence>
<protein>
    <recommendedName>
        <fullName evidence="3">Ubiquitin-like protease family profile domain-containing protein</fullName>
    </recommendedName>
</protein>
<proteinExistence type="predicted"/>
<name>A0AA35ZL36_LACSI</name>
<reference evidence="1" key="1">
    <citation type="submission" date="2023-04" db="EMBL/GenBank/DDBJ databases">
        <authorList>
            <person name="Vijverberg K."/>
            <person name="Xiong W."/>
            <person name="Schranz E."/>
        </authorList>
    </citation>
    <scope>NUCLEOTIDE SEQUENCE</scope>
</reference>
<dbReference type="EMBL" id="OX465083">
    <property type="protein sequence ID" value="CAI9294151.1"/>
    <property type="molecule type" value="Genomic_DNA"/>
</dbReference>